<protein>
    <recommendedName>
        <fullName evidence="1">Tyrosine specific protein phosphatases domain-containing protein</fullName>
    </recommendedName>
</protein>
<evidence type="ECO:0000313" key="2">
    <source>
        <dbReference type="EMBL" id="KAJ5173276.1"/>
    </source>
</evidence>
<dbReference type="InterPro" id="IPR029021">
    <property type="entry name" value="Prot-tyrosine_phosphatase-like"/>
</dbReference>
<organism evidence="2 3">
    <name type="scientific">Penicillium capsulatum</name>
    <dbReference type="NCBI Taxonomy" id="69766"/>
    <lineage>
        <taxon>Eukaryota</taxon>
        <taxon>Fungi</taxon>
        <taxon>Dikarya</taxon>
        <taxon>Ascomycota</taxon>
        <taxon>Pezizomycotina</taxon>
        <taxon>Eurotiomycetes</taxon>
        <taxon>Eurotiomycetidae</taxon>
        <taxon>Eurotiales</taxon>
        <taxon>Aspergillaceae</taxon>
        <taxon>Penicillium</taxon>
    </lineage>
</organism>
<reference evidence="2" key="2">
    <citation type="journal article" date="2023" name="IMA Fungus">
        <title>Comparative genomic study of the Penicillium genus elucidates a diverse pangenome and 15 lateral gene transfer events.</title>
        <authorList>
            <person name="Petersen C."/>
            <person name="Sorensen T."/>
            <person name="Nielsen M.R."/>
            <person name="Sondergaard T.E."/>
            <person name="Sorensen J.L."/>
            <person name="Fitzpatrick D.A."/>
            <person name="Frisvad J.C."/>
            <person name="Nielsen K.L."/>
        </authorList>
    </citation>
    <scope>NUCLEOTIDE SEQUENCE</scope>
    <source>
        <strain evidence="2">IBT 21917</strain>
    </source>
</reference>
<dbReference type="PANTHER" id="PTHR31126:SF73">
    <property type="entry name" value="TYROSINE SPECIFIC PROTEIN PHOSPHATASES DOMAIN-CONTAINING PROTEIN"/>
    <property type="match status" value="1"/>
</dbReference>
<feature type="domain" description="Tyrosine specific protein phosphatases" evidence="1">
    <location>
        <begin position="147"/>
        <end position="216"/>
    </location>
</feature>
<accession>A0A9W9LS34</accession>
<dbReference type="Pfam" id="PF13350">
    <property type="entry name" value="Y_phosphatase3"/>
    <property type="match status" value="1"/>
</dbReference>
<dbReference type="InterPro" id="IPR016130">
    <property type="entry name" value="Tyr_Pase_AS"/>
</dbReference>
<dbReference type="Gene3D" id="3.90.190.10">
    <property type="entry name" value="Protein tyrosine phosphatase superfamily"/>
    <property type="match status" value="1"/>
</dbReference>
<dbReference type="InterPro" id="IPR026893">
    <property type="entry name" value="Tyr/Ser_Pase_IphP-type"/>
</dbReference>
<reference evidence="2" key="1">
    <citation type="submission" date="2022-11" db="EMBL/GenBank/DDBJ databases">
        <authorList>
            <person name="Petersen C."/>
        </authorList>
    </citation>
    <scope>NUCLEOTIDE SEQUENCE</scope>
    <source>
        <strain evidence="2">IBT 21917</strain>
    </source>
</reference>
<keyword evidence="3" id="KW-1185">Reference proteome</keyword>
<dbReference type="PANTHER" id="PTHR31126">
    <property type="entry name" value="TYROSINE-PROTEIN PHOSPHATASE"/>
    <property type="match status" value="1"/>
</dbReference>
<comment type="caution">
    <text evidence="2">The sequence shown here is derived from an EMBL/GenBank/DDBJ whole genome shotgun (WGS) entry which is preliminary data.</text>
</comment>
<dbReference type="SUPFAM" id="SSF52799">
    <property type="entry name" value="(Phosphotyrosine protein) phosphatases II"/>
    <property type="match status" value="1"/>
</dbReference>
<evidence type="ECO:0000259" key="1">
    <source>
        <dbReference type="PROSITE" id="PS50056"/>
    </source>
</evidence>
<evidence type="ECO:0000313" key="3">
    <source>
        <dbReference type="Proteomes" id="UP001146351"/>
    </source>
</evidence>
<dbReference type="Proteomes" id="UP001146351">
    <property type="component" value="Unassembled WGS sequence"/>
</dbReference>
<dbReference type="PROSITE" id="PS00383">
    <property type="entry name" value="TYR_PHOSPHATASE_1"/>
    <property type="match status" value="1"/>
</dbReference>
<dbReference type="OrthoDB" id="449382at2759"/>
<gene>
    <name evidence="2" type="ORF">N7492_005869</name>
</gene>
<dbReference type="PROSITE" id="PS50056">
    <property type="entry name" value="TYR_PHOSPHATASE_2"/>
    <property type="match status" value="1"/>
</dbReference>
<sequence>MIDQQNLLEVLHTDIRTPIPDATVSKIISLPPFVTVPGVSNIRDLSHGDGLRRGFVFRSGNISDITEEGTVILTEKLNISTIYDLRNQGERERAPAPQIDGVEILWMPYGARPASLSLREFAGEDQGMNGFVKMYMGILEANTPILSQVFAHVRDRPHEPFLFHCSAGKDRTGVLAALILLLIDRPHEEIINDYLLTRVGLENVRENLTQALALHVGTDHLSPEATGMLELSGVRAGAMAAFLKTFESTYTNVEGFLTLKLGFSSEDVARMRLNLVA</sequence>
<name>A0A9W9LS34_9EURO</name>
<dbReference type="InterPro" id="IPR000387">
    <property type="entry name" value="Tyr_Pase_dom"/>
</dbReference>
<proteinExistence type="predicted"/>
<dbReference type="GO" id="GO:0004721">
    <property type="term" value="F:phosphoprotein phosphatase activity"/>
    <property type="evidence" value="ECO:0007669"/>
    <property type="project" value="InterPro"/>
</dbReference>
<dbReference type="AlphaFoldDB" id="A0A9W9LS34"/>
<dbReference type="EMBL" id="JAPQKO010000003">
    <property type="protein sequence ID" value="KAJ5173276.1"/>
    <property type="molecule type" value="Genomic_DNA"/>
</dbReference>